<dbReference type="EMBL" id="VDFR01000047">
    <property type="protein sequence ID" value="TNC47267.1"/>
    <property type="molecule type" value="Genomic_DNA"/>
</dbReference>
<dbReference type="EMBL" id="VDFR01000048">
    <property type="protein sequence ID" value="TNC47039.1"/>
    <property type="molecule type" value="Genomic_DNA"/>
</dbReference>
<reference evidence="5 6" key="1">
    <citation type="submission" date="2019-05" db="EMBL/GenBank/DDBJ databases">
        <title>Mumia sp. nov., isolated from the intestinal contents of plateau pika (Ochotona curzoniae) in the Qinghai-Tibet plateau of China.</title>
        <authorList>
            <person name="Tian Z."/>
        </authorList>
    </citation>
    <scope>NUCLEOTIDE SEQUENCE [LARGE SCALE GENOMIC DNA]</scope>
    <source>
        <strain evidence="6">527</strain>
        <strain evidence="5">Z527</strain>
    </source>
</reference>
<dbReference type="InterPro" id="IPR000182">
    <property type="entry name" value="GNAT_dom"/>
</dbReference>
<dbReference type="PIRSF" id="PIRSF028520">
    <property type="entry name" value="UCP028520"/>
    <property type="match status" value="1"/>
</dbReference>
<evidence type="ECO:0000259" key="3">
    <source>
        <dbReference type="PROSITE" id="PS51186"/>
    </source>
</evidence>
<gene>
    <name evidence="5" type="ORF">FHE65_10295</name>
    <name evidence="4" type="ORF">FHE65_10455</name>
</gene>
<dbReference type="PANTHER" id="PTHR43877">
    <property type="entry name" value="AMINOALKYLPHOSPHONATE N-ACETYLTRANSFERASE-RELATED-RELATED"/>
    <property type="match status" value="1"/>
</dbReference>
<keyword evidence="2" id="KW-0012">Acyltransferase</keyword>
<dbReference type="CDD" id="cd04301">
    <property type="entry name" value="NAT_SF"/>
    <property type="match status" value="1"/>
</dbReference>
<dbReference type="InterPro" id="IPR050832">
    <property type="entry name" value="Bact_Acetyltransf"/>
</dbReference>
<dbReference type="PROSITE" id="PS51186">
    <property type="entry name" value="GNAT"/>
    <property type="match status" value="1"/>
</dbReference>
<accession>A0A5C4MPL1</accession>
<dbReference type="PANTHER" id="PTHR43877:SF2">
    <property type="entry name" value="AMINOALKYLPHOSPHONATE N-ACETYLTRANSFERASE-RELATED"/>
    <property type="match status" value="1"/>
</dbReference>
<comment type="caution">
    <text evidence="5">The sequence shown here is derived from an EMBL/GenBank/DDBJ whole genome shotgun (WGS) entry which is preliminary data.</text>
</comment>
<dbReference type="Pfam" id="PF00583">
    <property type="entry name" value="Acetyltransf_1"/>
    <property type="match status" value="1"/>
</dbReference>
<feature type="domain" description="N-acetyltransferase" evidence="3">
    <location>
        <begin position="1"/>
        <end position="161"/>
    </location>
</feature>
<proteinExistence type="predicted"/>
<evidence type="ECO:0000313" key="5">
    <source>
        <dbReference type="EMBL" id="TNC47267.1"/>
    </source>
</evidence>
<dbReference type="AlphaFoldDB" id="A0A5C4MPL1"/>
<dbReference type="RefSeq" id="WP_139086767.1">
    <property type="nucleotide sequence ID" value="NZ_VDFR01000047.1"/>
</dbReference>
<protein>
    <submittedName>
        <fullName evidence="5">GNAT family N-acetyltransferase</fullName>
    </submittedName>
</protein>
<sequence length="162" mass="17913">MLVRQMEAADHDAVLALNQGALDGVGPLTAEKLQEIVGYAEQSVVSTDGEGALAGFALTLPPGTPYDSLNYRWYVDQYEADDFAYLDRVVVAPEFRRRGVGTLLYNVLEERARARELMALEVYVEPPNEPSLAFHRGRGYTEVGRLDQPNGKKVAMLVKRVG</sequence>
<evidence type="ECO:0000256" key="2">
    <source>
        <dbReference type="ARBA" id="ARBA00023315"/>
    </source>
</evidence>
<evidence type="ECO:0000313" key="4">
    <source>
        <dbReference type="EMBL" id="TNC47039.1"/>
    </source>
</evidence>
<dbReference type="GO" id="GO:0016747">
    <property type="term" value="F:acyltransferase activity, transferring groups other than amino-acyl groups"/>
    <property type="evidence" value="ECO:0007669"/>
    <property type="project" value="InterPro"/>
</dbReference>
<dbReference type="Gene3D" id="3.40.630.30">
    <property type="match status" value="1"/>
</dbReference>
<organism evidence="5 6">
    <name type="scientific">Mumia zhuanghuii</name>
    <dbReference type="NCBI Taxonomy" id="2585211"/>
    <lineage>
        <taxon>Bacteria</taxon>
        <taxon>Bacillati</taxon>
        <taxon>Actinomycetota</taxon>
        <taxon>Actinomycetes</taxon>
        <taxon>Propionibacteriales</taxon>
        <taxon>Nocardioidaceae</taxon>
        <taxon>Mumia</taxon>
    </lineage>
</organism>
<dbReference type="InterPro" id="IPR016890">
    <property type="entry name" value="UCP028520"/>
</dbReference>
<keyword evidence="1 5" id="KW-0808">Transferase</keyword>
<evidence type="ECO:0000256" key="1">
    <source>
        <dbReference type="ARBA" id="ARBA00022679"/>
    </source>
</evidence>
<evidence type="ECO:0000313" key="6">
    <source>
        <dbReference type="Proteomes" id="UP000306740"/>
    </source>
</evidence>
<name>A0A5C4MPL1_9ACTN</name>
<dbReference type="Proteomes" id="UP000306740">
    <property type="component" value="Unassembled WGS sequence"/>
</dbReference>
<dbReference type="SUPFAM" id="SSF55729">
    <property type="entry name" value="Acyl-CoA N-acyltransferases (Nat)"/>
    <property type="match status" value="1"/>
</dbReference>
<dbReference type="OrthoDB" id="6182349at2"/>
<dbReference type="InterPro" id="IPR016181">
    <property type="entry name" value="Acyl_CoA_acyltransferase"/>
</dbReference>